<proteinExistence type="predicted"/>
<evidence type="ECO:0000313" key="2">
    <source>
        <dbReference type="Proteomes" id="UP001595904"/>
    </source>
</evidence>
<organism evidence="1 2">
    <name type="scientific">Steroidobacter flavus</name>
    <dbReference type="NCBI Taxonomy" id="1842136"/>
    <lineage>
        <taxon>Bacteria</taxon>
        <taxon>Pseudomonadati</taxon>
        <taxon>Pseudomonadota</taxon>
        <taxon>Gammaproteobacteria</taxon>
        <taxon>Steroidobacterales</taxon>
        <taxon>Steroidobacteraceae</taxon>
        <taxon>Steroidobacter</taxon>
    </lineage>
</organism>
<comment type="caution">
    <text evidence="1">The sequence shown here is derived from an EMBL/GenBank/DDBJ whole genome shotgun (WGS) entry which is preliminary data.</text>
</comment>
<accession>A0ABV8SMI1</accession>
<evidence type="ECO:0008006" key="3">
    <source>
        <dbReference type="Google" id="ProtNLM"/>
    </source>
</evidence>
<keyword evidence="2" id="KW-1185">Reference proteome</keyword>
<name>A0ABV8SMI1_9GAMM</name>
<reference evidence="2" key="1">
    <citation type="journal article" date="2019" name="Int. J. Syst. Evol. Microbiol.">
        <title>The Global Catalogue of Microorganisms (GCM) 10K type strain sequencing project: providing services to taxonomists for standard genome sequencing and annotation.</title>
        <authorList>
            <consortium name="The Broad Institute Genomics Platform"/>
            <consortium name="The Broad Institute Genome Sequencing Center for Infectious Disease"/>
            <person name="Wu L."/>
            <person name="Ma J."/>
        </authorList>
    </citation>
    <scope>NUCLEOTIDE SEQUENCE [LARGE SCALE GENOMIC DNA]</scope>
    <source>
        <strain evidence="2">CGMCC 1.10759</strain>
    </source>
</reference>
<sequence>MKCMLMMNTTAGGEYQIMSWPKQDIEAHIAFMIDFHKQLAAAMVHGPAKGLELLAPLEKDERLQGRALARWPVGEDARLREPACGAVVASVALARATRRIRCHEKDGRS</sequence>
<dbReference type="RefSeq" id="WP_380595889.1">
    <property type="nucleotide sequence ID" value="NZ_JBHSDU010000003.1"/>
</dbReference>
<dbReference type="EMBL" id="JBHSDU010000003">
    <property type="protein sequence ID" value="MFC4308809.1"/>
    <property type="molecule type" value="Genomic_DNA"/>
</dbReference>
<protein>
    <recommendedName>
        <fullName evidence="3">YCII-related domain-containing protein</fullName>
    </recommendedName>
</protein>
<dbReference type="Proteomes" id="UP001595904">
    <property type="component" value="Unassembled WGS sequence"/>
</dbReference>
<evidence type="ECO:0000313" key="1">
    <source>
        <dbReference type="EMBL" id="MFC4308809.1"/>
    </source>
</evidence>
<gene>
    <name evidence="1" type="ORF">ACFPN2_06920</name>
</gene>